<keyword evidence="4" id="KW-0119">Carbohydrate metabolism</keyword>
<evidence type="ECO:0000256" key="4">
    <source>
        <dbReference type="ARBA" id="ARBA00023277"/>
    </source>
</evidence>
<comment type="caution">
    <text evidence="5">The sequence shown here is derived from an EMBL/GenBank/DDBJ whole genome shotgun (WGS) entry which is preliminary data.</text>
</comment>
<dbReference type="CDD" id="cd09019">
    <property type="entry name" value="galactose_mutarotase_like"/>
    <property type="match status" value="1"/>
</dbReference>
<dbReference type="GO" id="GO:0016853">
    <property type="term" value="F:isomerase activity"/>
    <property type="evidence" value="ECO:0007669"/>
    <property type="project" value="UniProtKB-KW"/>
</dbReference>
<protein>
    <submittedName>
        <fullName evidence="5">Aldose epimerase family protein</fullName>
        <ecNumber evidence="5">5.1.3.-</ecNumber>
    </submittedName>
</protein>
<dbReference type="PANTHER" id="PTHR10091">
    <property type="entry name" value="ALDOSE-1-EPIMERASE"/>
    <property type="match status" value="1"/>
</dbReference>
<dbReference type="InterPro" id="IPR011013">
    <property type="entry name" value="Gal_mutarotase_sf_dom"/>
</dbReference>
<keyword evidence="3 5" id="KW-0413">Isomerase</keyword>
<dbReference type="Gene3D" id="2.70.98.10">
    <property type="match status" value="1"/>
</dbReference>
<dbReference type="PANTHER" id="PTHR10091:SF0">
    <property type="entry name" value="GALACTOSE MUTAROTASE"/>
    <property type="match status" value="1"/>
</dbReference>
<reference evidence="6" key="1">
    <citation type="journal article" date="2019" name="Int. J. Syst. Evol. Microbiol.">
        <title>The Global Catalogue of Microorganisms (GCM) 10K type strain sequencing project: providing services to taxonomists for standard genome sequencing and annotation.</title>
        <authorList>
            <consortium name="The Broad Institute Genomics Platform"/>
            <consortium name="The Broad Institute Genome Sequencing Center for Infectious Disease"/>
            <person name="Wu L."/>
            <person name="Ma J."/>
        </authorList>
    </citation>
    <scope>NUCLEOTIDE SEQUENCE [LARGE SCALE GENOMIC DNA]</scope>
    <source>
        <strain evidence="6">DT28</strain>
    </source>
</reference>
<evidence type="ECO:0000313" key="5">
    <source>
        <dbReference type="EMBL" id="MFC4655671.1"/>
    </source>
</evidence>
<dbReference type="InterPro" id="IPR015443">
    <property type="entry name" value="Aldose_1-epimerase"/>
</dbReference>
<dbReference type="InterPro" id="IPR008183">
    <property type="entry name" value="Aldose_1/G6P_1-epimerase"/>
</dbReference>
<dbReference type="Proteomes" id="UP001595962">
    <property type="component" value="Unassembled WGS sequence"/>
</dbReference>
<name>A0ABV9JN42_9GAMM</name>
<accession>A0ABV9JN42</accession>
<comment type="similarity">
    <text evidence="2">Belongs to the aldose epimerase family.</text>
</comment>
<dbReference type="InterPro" id="IPR047215">
    <property type="entry name" value="Galactose_mutarotase-like"/>
</dbReference>
<dbReference type="InterPro" id="IPR014718">
    <property type="entry name" value="GH-type_carb-bd"/>
</dbReference>
<proteinExistence type="inferred from homology"/>
<dbReference type="EC" id="5.1.3.-" evidence="5"/>
<dbReference type="SUPFAM" id="SSF74650">
    <property type="entry name" value="Galactose mutarotase-like"/>
    <property type="match status" value="1"/>
</dbReference>
<dbReference type="RefSeq" id="WP_377334160.1">
    <property type="nucleotide sequence ID" value="NZ_JBHSGB010000010.1"/>
</dbReference>
<dbReference type="PIRSF" id="PIRSF005096">
    <property type="entry name" value="GALM"/>
    <property type="match status" value="1"/>
</dbReference>
<evidence type="ECO:0000313" key="6">
    <source>
        <dbReference type="Proteomes" id="UP001595962"/>
    </source>
</evidence>
<organism evidence="5 6">
    <name type="scientific">Rheinheimera marina</name>
    <dbReference type="NCBI Taxonomy" id="1774958"/>
    <lineage>
        <taxon>Bacteria</taxon>
        <taxon>Pseudomonadati</taxon>
        <taxon>Pseudomonadota</taxon>
        <taxon>Gammaproteobacteria</taxon>
        <taxon>Chromatiales</taxon>
        <taxon>Chromatiaceae</taxon>
        <taxon>Rheinheimera</taxon>
    </lineage>
</organism>
<dbReference type="Pfam" id="PF01263">
    <property type="entry name" value="Aldose_epim"/>
    <property type="match status" value="1"/>
</dbReference>
<dbReference type="EMBL" id="JBHSGB010000010">
    <property type="protein sequence ID" value="MFC4655671.1"/>
    <property type="molecule type" value="Genomic_DNA"/>
</dbReference>
<sequence>MQQFQLKNARGDLLQVLSYGATLQQWSAQVAGQQRSLILGYPDPAQYLQDSCYLGAVAGPYANRIGLASFKLEQQPYQLDANEGKHHLHGGRDGLHCQQWQLEKQYKDAVQLVCSRPDALGGYPGPVQFTLLYQLTADGAVEAYFQASTEQLTVVGPTLHPYFNLAAVTATEVPPRIDQHQLQLKSAHYAVVDTDCIPTGELAKVQGTGFDFQQARTLAGAVLDHNFVVAGDLRQASAVLTSPDGQLQLLVSSDYPGLQVYTGEHLAAPFQARQGICLEPQFFPDSPNQPCFPFHYTRPDQPFHAHIRYQLRC</sequence>
<comment type="pathway">
    <text evidence="1">Carbohydrate metabolism; hexose metabolism.</text>
</comment>
<keyword evidence="6" id="KW-1185">Reference proteome</keyword>
<evidence type="ECO:0000256" key="3">
    <source>
        <dbReference type="ARBA" id="ARBA00023235"/>
    </source>
</evidence>
<gene>
    <name evidence="5" type="ORF">ACFO3I_11675</name>
</gene>
<evidence type="ECO:0000256" key="2">
    <source>
        <dbReference type="ARBA" id="ARBA00006206"/>
    </source>
</evidence>
<evidence type="ECO:0000256" key="1">
    <source>
        <dbReference type="ARBA" id="ARBA00005028"/>
    </source>
</evidence>